<evidence type="ECO:0000313" key="2">
    <source>
        <dbReference type="EMBL" id="MBW8640599.1"/>
    </source>
</evidence>
<dbReference type="Proteomes" id="UP001196509">
    <property type="component" value="Unassembled WGS sequence"/>
</dbReference>
<comment type="caution">
    <text evidence="2">The sequence shown here is derived from an EMBL/GenBank/DDBJ whole genome shotgun (WGS) entry which is preliminary data.</text>
</comment>
<dbReference type="InterPro" id="IPR009003">
    <property type="entry name" value="Peptidase_S1_PA"/>
</dbReference>
<evidence type="ECO:0000313" key="3">
    <source>
        <dbReference type="Proteomes" id="UP001196509"/>
    </source>
</evidence>
<protein>
    <submittedName>
        <fullName evidence="2">Serine protease</fullName>
    </submittedName>
</protein>
<keyword evidence="1" id="KW-0472">Membrane</keyword>
<dbReference type="PANTHER" id="PTHR43019">
    <property type="entry name" value="SERINE ENDOPROTEASE DEGS"/>
    <property type="match status" value="1"/>
</dbReference>
<dbReference type="AlphaFoldDB" id="A0AAE3D393"/>
<name>A0AAE3D393_9HYPH</name>
<gene>
    <name evidence="2" type="ORF">K1W69_25625</name>
</gene>
<accession>A0AAE3D393</accession>
<keyword evidence="2" id="KW-0645">Protease</keyword>
<dbReference type="GO" id="GO:0006508">
    <property type="term" value="P:proteolysis"/>
    <property type="evidence" value="ECO:0007669"/>
    <property type="project" value="UniProtKB-KW"/>
</dbReference>
<sequence>MEAEASKGTIDLEDTQAVAALEHLTGPSRGSVSWLWQPEIELGLRADGRICMASDKDRRTPEPVARLKRSDSNHYSIQAIDGRPLWINGQPASAQLLEHHDMIEFGENGPMSRYYLYANSRKMHDSVASIFSDTAAYFRNSRRPVAVRLMRSCSQTVRRLTRDTTVLFRAAMLISIAALGFLVFQQYRMNELQRRQIESGVAELEHFSRVLARSRQEAITPEDLETLQSDFESRIGVTSERVSEIERRSTASTEIIAAARSAVVFIQGAYGFRNTSDGRMLRQVIGPDGAPLTLPNGLPLLSLEGDGPVAERQFTGSGFFIGSDNLVVTNRHVGVPWQNDANIETLGASGLEPVMIRFLAYAPGVSDAIDLAVVRVSETADIALLETPGLSRETNGLVLSEREAIPGDAIILMGYPTGLKALLVQAGRRFVEDLKKLGETGFWDVAAHLAESGHIEPLASRGIVARVSEGIIAYDAETTRGGSGGPVLDINGEVVAVNSAILPEYGGSNLGVPASEVRKLVDAPSN</sequence>
<organism evidence="2 3">
    <name type="scientific">Flavimaribacter sediminis</name>
    <dbReference type="NCBI Taxonomy" id="2865987"/>
    <lineage>
        <taxon>Bacteria</taxon>
        <taxon>Pseudomonadati</taxon>
        <taxon>Pseudomonadota</taxon>
        <taxon>Alphaproteobacteria</taxon>
        <taxon>Hyphomicrobiales</taxon>
        <taxon>Rhizobiaceae</taxon>
        <taxon>Flavimaribacter</taxon>
    </lineage>
</organism>
<keyword evidence="2" id="KW-0378">Hydrolase</keyword>
<dbReference type="InterPro" id="IPR001940">
    <property type="entry name" value="Peptidase_S1C"/>
</dbReference>
<proteinExistence type="predicted"/>
<dbReference type="InterPro" id="IPR043504">
    <property type="entry name" value="Peptidase_S1_PA_chymotrypsin"/>
</dbReference>
<feature type="transmembrane region" description="Helical" evidence="1">
    <location>
        <begin position="166"/>
        <end position="184"/>
    </location>
</feature>
<dbReference type="EMBL" id="JAICBX010000007">
    <property type="protein sequence ID" value="MBW8640599.1"/>
    <property type="molecule type" value="Genomic_DNA"/>
</dbReference>
<dbReference type="Gene3D" id="2.40.10.10">
    <property type="entry name" value="Trypsin-like serine proteases"/>
    <property type="match status" value="2"/>
</dbReference>
<dbReference type="PRINTS" id="PR00834">
    <property type="entry name" value="PROTEASES2C"/>
</dbReference>
<reference evidence="2" key="1">
    <citation type="submission" date="2021-08" db="EMBL/GenBank/DDBJ databases">
        <title>Hoeflea bacterium WL0058 sp. nov., isolated from the sediment.</title>
        <authorList>
            <person name="Wang L."/>
            <person name="Zhang D."/>
        </authorList>
    </citation>
    <scope>NUCLEOTIDE SEQUENCE</scope>
    <source>
        <strain evidence="2">WL0058</strain>
    </source>
</reference>
<dbReference type="Pfam" id="PF13365">
    <property type="entry name" value="Trypsin_2"/>
    <property type="match status" value="1"/>
</dbReference>
<dbReference type="PANTHER" id="PTHR43019:SF23">
    <property type="entry name" value="PROTEASE DO-LIKE 5, CHLOROPLASTIC"/>
    <property type="match status" value="1"/>
</dbReference>
<dbReference type="GO" id="GO:0004252">
    <property type="term" value="F:serine-type endopeptidase activity"/>
    <property type="evidence" value="ECO:0007669"/>
    <property type="project" value="InterPro"/>
</dbReference>
<keyword evidence="1" id="KW-1133">Transmembrane helix</keyword>
<evidence type="ECO:0000256" key="1">
    <source>
        <dbReference type="SAM" id="Phobius"/>
    </source>
</evidence>
<dbReference type="RefSeq" id="WP_220231331.1">
    <property type="nucleotide sequence ID" value="NZ_JAICBX010000007.1"/>
</dbReference>
<dbReference type="SUPFAM" id="SSF50494">
    <property type="entry name" value="Trypsin-like serine proteases"/>
    <property type="match status" value="1"/>
</dbReference>
<keyword evidence="3" id="KW-1185">Reference proteome</keyword>
<keyword evidence="1" id="KW-0812">Transmembrane</keyword>